<keyword evidence="4" id="KW-1185">Reference proteome</keyword>
<keyword evidence="2" id="KW-0812">Transmembrane</keyword>
<gene>
    <name evidence="3" type="ORF">NLJ89_g2897</name>
</gene>
<evidence type="ECO:0000313" key="4">
    <source>
        <dbReference type="Proteomes" id="UP001148786"/>
    </source>
</evidence>
<sequence>MLAVSTADVGVTLHSFFRFILQGRAVPAKNTYPKRIFLVSNNTIAGCLIVLIPMLHHMVKETASYRLPLFVALLYIELWFSVFDTHVPPFPRPFPNLFVDDIRFQRARRDTDRTARSIVGVATARRCLFIFALIVWSGIIYPIYLLLDLVVDTIVIDAGLIQVVCIAPALMVVQVGLTRYTQEAQTDIAMQHVEQQQSNSTPVLDSVFSTVGTAGGGGNTGGGAPTVPPSPHQSQTQVPPPQEEERHDNDDV</sequence>
<feature type="transmembrane region" description="Helical" evidence="2">
    <location>
        <begin position="153"/>
        <end position="173"/>
    </location>
</feature>
<keyword evidence="2" id="KW-1133">Transmembrane helix</keyword>
<dbReference type="Proteomes" id="UP001148786">
    <property type="component" value="Unassembled WGS sequence"/>
</dbReference>
<feature type="transmembrane region" description="Helical" evidence="2">
    <location>
        <begin position="65"/>
        <end position="83"/>
    </location>
</feature>
<comment type="caution">
    <text evidence="3">The sequence shown here is derived from an EMBL/GenBank/DDBJ whole genome shotgun (WGS) entry which is preliminary data.</text>
</comment>
<evidence type="ECO:0000313" key="3">
    <source>
        <dbReference type="EMBL" id="KAJ3513528.1"/>
    </source>
</evidence>
<feature type="transmembrane region" description="Helical" evidence="2">
    <location>
        <begin position="127"/>
        <end position="147"/>
    </location>
</feature>
<feature type="transmembrane region" description="Helical" evidence="2">
    <location>
        <begin position="36"/>
        <end position="59"/>
    </location>
</feature>
<feature type="region of interest" description="Disordered" evidence="1">
    <location>
        <begin position="213"/>
        <end position="252"/>
    </location>
</feature>
<proteinExistence type="predicted"/>
<name>A0A9W8K5Y5_9AGAR</name>
<reference evidence="3" key="1">
    <citation type="submission" date="2022-07" db="EMBL/GenBank/DDBJ databases">
        <title>Genome Sequence of Agrocybe chaxingu.</title>
        <authorList>
            <person name="Buettner E."/>
        </authorList>
    </citation>
    <scope>NUCLEOTIDE SEQUENCE</scope>
    <source>
        <strain evidence="3">MP-N11</strain>
    </source>
</reference>
<feature type="compositionally biased region" description="Gly residues" evidence="1">
    <location>
        <begin position="213"/>
        <end position="224"/>
    </location>
</feature>
<protein>
    <submittedName>
        <fullName evidence="3">Uncharacterized protein</fullName>
    </submittedName>
</protein>
<dbReference type="AlphaFoldDB" id="A0A9W8K5Y5"/>
<accession>A0A9W8K5Y5</accession>
<feature type="compositionally biased region" description="Basic and acidic residues" evidence="1">
    <location>
        <begin position="243"/>
        <end position="252"/>
    </location>
</feature>
<dbReference type="EMBL" id="JANKHO010000193">
    <property type="protein sequence ID" value="KAJ3513528.1"/>
    <property type="molecule type" value="Genomic_DNA"/>
</dbReference>
<evidence type="ECO:0000256" key="1">
    <source>
        <dbReference type="SAM" id="MobiDB-lite"/>
    </source>
</evidence>
<evidence type="ECO:0000256" key="2">
    <source>
        <dbReference type="SAM" id="Phobius"/>
    </source>
</evidence>
<organism evidence="3 4">
    <name type="scientific">Agrocybe chaxingu</name>
    <dbReference type="NCBI Taxonomy" id="84603"/>
    <lineage>
        <taxon>Eukaryota</taxon>
        <taxon>Fungi</taxon>
        <taxon>Dikarya</taxon>
        <taxon>Basidiomycota</taxon>
        <taxon>Agaricomycotina</taxon>
        <taxon>Agaricomycetes</taxon>
        <taxon>Agaricomycetidae</taxon>
        <taxon>Agaricales</taxon>
        <taxon>Agaricineae</taxon>
        <taxon>Strophariaceae</taxon>
        <taxon>Agrocybe</taxon>
    </lineage>
</organism>
<keyword evidence="2" id="KW-0472">Membrane</keyword>